<proteinExistence type="predicted"/>
<gene>
    <name evidence="1" type="ORF">FB562_1272</name>
</gene>
<dbReference type="Proteomes" id="UP000317998">
    <property type="component" value="Unassembled WGS sequence"/>
</dbReference>
<name>A0A542YJB5_9MICO</name>
<evidence type="ECO:0000313" key="2">
    <source>
        <dbReference type="Proteomes" id="UP000317998"/>
    </source>
</evidence>
<dbReference type="AlphaFoldDB" id="A0A542YJB5"/>
<dbReference type="OrthoDB" id="3541280at2"/>
<reference evidence="1 2" key="1">
    <citation type="submission" date="2019-06" db="EMBL/GenBank/DDBJ databases">
        <title>Sequencing the genomes of 1000 actinobacteria strains.</title>
        <authorList>
            <person name="Klenk H.-P."/>
        </authorList>
    </citation>
    <scope>NUCLEOTIDE SEQUENCE [LARGE SCALE GENOMIC DNA]</scope>
    <source>
        <strain evidence="1 2">DSM 26477</strain>
    </source>
</reference>
<protein>
    <submittedName>
        <fullName evidence="1">Uncharacterized protein DUF466</fullName>
    </submittedName>
</protein>
<sequence length="73" mass="8434">MSVSGSSFSATIRRGLGGLSWYVRGVMGGDAYEKYLDHHFSSHDALEHPPMTEREFWRDRDDRQDREPQGRCC</sequence>
<evidence type="ECO:0000313" key="1">
    <source>
        <dbReference type="EMBL" id="TQL48188.1"/>
    </source>
</evidence>
<accession>A0A542YJB5</accession>
<organism evidence="1 2">
    <name type="scientific">Homoserinimonas aerilata</name>
    <dbReference type="NCBI Taxonomy" id="1162970"/>
    <lineage>
        <taxon>Bacteria</taxon>
        <taxon>Bacillati</taxon>
        <taxon>Actinomycetota</taxon>
        <taxon>Actinomycetes</taxon>
        <taxon>Micrococcales</taxon>
        <taxon>Microbacteriaceae</taxon>
        <taxon>Homoserinimonas</taxon>
    </lineage>
</organism>
<dbReference type="RefSeq" id="WP_141880363.1">
    <property type="nucleotide sequence ID" value="NZ_VFOM01000001.1"/>
</dbReference>
<dbReference type="Pfam" id="PF04328">
    <property type="entry name" value="Sel_put"/>
    <property type="match status" value="1"/>
</dbReference>
<dbReference type="EMBL" id="VFOM01000001">
    <property type="protein sequence ID" value="TQL48188.1"/>
    <property type="molecule type" value="Genomic_DNA"/>
</dbReference>
<dbReference type="InterPro" id="IPR007423">
    <property type="entry name" value="Sel_put"/>
</dbReference>
<keyword evidence="2" id="KW-1185">Reference proteome</keyword>
<comment type="caution">
    <text evidence="1">The sequence shown here is derived from an EMBL/GenBank/DDBJ whole genome shotgun (WGS) entry which is preliminary data.</text>
</comment>